<organism evidence="1 2">
    <name type="scientific">Streptococcus troglodytae</name>
    <dbReference type="NCBI Taxonomy" id="1111760"/>
    <lineage>
        <taxon>Bacteria</taxon>
        <taxon>Bacillati</taxon>
        <taxon>Bacillota</taxon>
        <taxon>Bacilli</taxon>
        <taxon>Lactobacillales</taxon>
        <taxon>Streptococcaceae</taxon>
        <taxon>Streptococcus</taxon>
    </lineage>
</organism>
<evidence type="ECO:0000313" key="2">
    <source>
        <dbReference type="Proteomes" id="UP000217758"/>
    </source>
</evidence>
<dbReference type="KEGG" id="strg:SRT_03670"/>
<protein>
    <submittedName>
        <fullName evidence="1">Virulence protein</fullName>
    </submittedName>
</protein>
<reference evidence="1 2" key="1">
    <citation type="journal article" date="2016" name="Microbiol. Immunol.">
        <title>Complete genome sequence of Streptococcus troglodytae TKU31 isolated from the oral cavity of a chimpanzee (Pan troglodytes).</title>
        <authorList>
            <person name="Okamoto M."/>
            <person name="Naito M."/>
            <person name="Miyanohara M."/>
            <person name="Imai S."/>
            <person name="Nomura Y."/>
            <person name="Saito W."/>
            <person name="Momoi Y."/>
            <person name="Takada K."/>
            <person name="Miyabe-Nishiwaki T."/>
            <person name="Tomonaga M."/>
            <person name="Hanada N."/>
        </authorList>
    </citation>
    <scope>NUCLEOTIDE SEQUENCE [LARGE SCALE GENOMIC DNA]</scope>
    <source>
        <strain evidence="2">TKU 31</strain>
    </source>
</reference>
<dbReference type="Proteomes" id="UP000217758">
    <property type="component" value="Chromosome"/>
</dbReference>
<evidence type="ECO:0000313" key="1">
    <source>
        <dbReference type="EMBL" id="BAQ23628.1"/>
    </source>
</evidence>
<keyword evidence="2" id="KW-1185">Reference proteome</keyword>
<dbReference type="PANTHER" id="PTHR35810:SF1">
    <property type="entry name" value="CYTOPLASMIC PROTEIN"/>
    <property type="match status" value="1"/>
</dbReference>
<dbReference type="AlphaFoldDB" id="A0A1L7LHM2"/>
<dbReference type="EMBL" id="AP014612">
    <property type="protein sequence ID" value="BAQ23628.1"/>
    <property type="molecule type" value="Genomic_DNA"/>
</dbReference>
<sequence>MGLTTWKNAPDGRVLKSDVTVAKNYLQEKEIRQLERTVTSYFDYIEGLIERRNTFTMQGLADSIDRFLSFNEYEILEGKGKISKKQADEKASQEYEKFNRTQKIVSDFDKFITKVSEWEKLNG</sequence>
<name>A0A1L7LHM2_9STRE</name>
<gene>
    <name evidence="1" type="ORF">SRT_03670</name>
</gene>
<dbReference type="InterPro" id="IPR011204">
    <property type="entry name" value="Virulence_RhuM-like"/>
</dbReference>
<accession>A0A1L7LHM2</accession>
<dbReference type="PANTHER" id="PTHR35810">
    <property type="entry name" value="CYTOPLASMIC PROTEIN-RELATED"/>
    <property type="match status" value="1"/>
</dbReference>
<dbReference type="Pfam" id="PF13310">
    <property type="entry name" value="Virulence_RhuM"/>
    <property type="match status" value="1"/>
</dbReference>
<proteinExistence type="predicted"/>